<dbReference type="InterPro" id="IPR002182">
    <property type="entry name" value="NB-ARC"/>
</dbReference>
<dbReference type="OrthoDB" id="912025at2759"/>
<keyword evidence="2" id="KW-0433">Leucine-rich repeat</keyword>
<feature type="non-terminal residue" evidence="7">
    <location>
        <position position="1"/>
    </location>
</feature>
<dbReference type="EMBL" id="AUSU01005084">
    <property type="protein sequence ID" value="EPS64025.1"/>
    <property type="molecule type" value="Genomic_DNA"/>
</dbReference>
<keyword evidence="4" id="KW-0611">Plant defense</keyword>
<dbReference type="FunFam" id="3.40.50.300:FF:001091">
    <property type="entry name" value="Probable disease resistance protein At1g61300"/>
    <property type="match status" value="1"/>
</dbReference>
<keyword evidence="3" id="KW-0547">Nucleotide-binding</keyword>
<reference evidence="7 8" key="1">
    <citation type="journal article" date="2013" name="BMC Genomics">
        <title>The miniature genome of a carnivorous plant Genlisea aurea contains a low number of genes and short non-coding sequences.</title>
        <authorList>
            <person name="Leushkin E.V."/>
            <person name="Sutormin R.A."/>
            <person name="Nabieva E.R."/>
            <person name="Penin A.A."/>
            <person name="Kondrashov A.S."/>
            <person name="Logacheva M.D."/>
        </authorList>
    </citation>
    <scope>NUCLEOTIDE SEQUENCE [LARGE SCALE GENOMIC DNA]</scope>
</reference>
<dbReference type="SUPFAM" id="SSF52540">
    <property type="entry name" value="P-loop containing nucleoside triphosphate hydrolases"/>
    <property type="match status" value="1"/>
</dbReference>
<proteinExistence type="inferred from homology"/>
<evidence type="ECO:0000256" key="2">
    <source>
        <dbReference type="ARBA" id="ARBA00022614"/>
    </source>
</evidence>
<evidence type="ECO:0000256" key="3">
    <source>
        <dbReference type="ARBA" id="ARBA00022741"/>
    </source>
</evidence>
<dbReference type="PANTHER" id="PTHR36766:SF44">
    <property type="entry name" value="NBS-CODING RESISTANCE GENE ANALOG"/>
    <property type="match status" value="1"/>
</dbReference>
<keyword evidence="8" id="KW-1185">Reference proteome</keyword>
<dbReference type="Gene3D" id="1.10.8.430">
    <property type="entry name" value="Helical domain of apoptotic protease-activating factors"/>
    <property type="match status" value="1"/>
</dbReference>
<dbReference type="AlphaFoldDB" id="S8CAY9"/>
<evidence type="ECO:0000256" key="5">
    <source>
        <dbReference type="ARBA" id="ARBA00022840"/>
    </source>
</evidence>
<comment type="similarity">
    <text evidence="1">Belongs to the disease resistance NB-LRR family.</text>
</comment>
<dbReference type="Proteomes" id="UP000015453">
    <property type="component" value="Unassembled WGS sequence"/>
</dbReference>
<sequence>KEKLVGLDDYIRKLKDDIFSVSRELVIIPIVGMGGIGKTTLARAVFDYPSVARRFDIRRWLTISQNCNLRATLLSLLDDKAHYDAMDLVDLSVEVHKMLKKRRYLIAVDDIWSLNAWDDIKRSLPDDLNGSRILLTTRDYEVANYAISSNAICNLEFMDMESSWRLLEQRVFGDEGCCPVELVDIGKTIAEGCRGLPLAIIVIAGILSHIGQTPNAWESIANDVSGALITDDEQFTE</sequence>
<keyword evidence="5" id="KW-0067">ATP-binding</keyword>
<evidence type="ECO:0000256" key="1">
    <source>
        <dbReference type="ARBA" id="ARBA00008894"/>
    </source>
</evidence>
<dbReference type="Gene3D" id="3.40.50.300">
    <property type="entry name" value="P-loop containing nucleotide triphosphate hydrolases"/>
    <property type="match status" value="1"/>
</dbReference>
<dbReference type="GO" id="GO:0043531">
    <property type="term" value="F:ADP binding"/>
    <property type="evidence" value="ECO:0007669"/>
    <property type="project" value="InterPro"/>
</dbReference>
<dbReference type="Pfam" id="PF00931">
    <property type="entry name" value="NB-ARC"/>
    <property type="match status" value="1"/>
</dbReference>
<feature type="non-terminal residue" evidence="7">
    <location>
        <position position="237"/>
    </location>
</feature>
<dbReference type="GO" id="GO:0005524">
    <property type="term" value="F:ATP binding"/>
    <property type="evidence" value="ECO:0007669"/>
    <property type="project" value="UniProtKB-KW"/>
</dbReference>
<evidence type="ECO:0000256" key="4">
    <source>
        <dbReference type="ARBA" id="ARBA00022821"/>
    </source>
</evidence>
<evidence type="ECO:0000259" key="6">
    <source>
        <dbReference type="Pfam" id="PF00931"/>
    </source>
</evidence>
<feature type="domain" description="NB-ARC" evidence="6">
    <location>
        <begin position="9"/>
        <end position="173"/>
    </location>
</feature>
<gene>
    <name evidence="7" type="ORF">M569_10756</name>
</gene>
<organism evidence="7 8">
    <name type="scientific">Genlisea aurea</name>
    <dbReference type="NCBI Taxonomy" id="192259"/>
    <lineage>
        <taxon>Eukaryota</taxon>
        <taxon>Viridiplantae</taxon>
        <taxon>Streptophyta</taxon>
        <taxon>Embryophyta</taxon>
        <taxon>Tracheophyta</taxon>
        <taxon>Spermatophyta</taxon>
        <taxon>Magnoliopsida</taxon>
        <taxon>eudicotyledons</taxon>
        <taxon>Gunneridae</taxon>
        <taxon>Pentapetalae</taxon>
        <taxon>asterids</taxon>
        <taxon>lamiids</taxon>
        <taxon>Lamiales</taxon>
        <taxon>Lentibulariaceae</taxon>
        <taxon>Genlisea</taxon>
    </lineage>
</organism>
<name>S8CAY9_9LAMI</name>
<dbReference type="InterPro" id="IPR042197">
    <property type="entry name" value="Apaf_helical"/>
</dbReference>
<dbReference type="GO" id="GO:0006952">
    <property type="term" value="P:defense response"/>
    <property type="evidence" value="ECO:0007669"/>
    <property type="project" value="UniProtKB-KW"/>
</dbReference>
<accession>S8CAY9</accession>
<evidence type="ECO:0000313" key="7">
    <source>
        <dbReference type="EMBL" id="EPS64025.1"/>
    </source>
</evidence>
<dbReference type="PANTHER" id="PTHR36766">
    <property type="entry name" value="PLANT BROAD-SPECTRUM MILDEW RESISTANCE PROTEIN RPW8"/>
    <property type="match status" value="1"/>
</dbReference>
<dbReference type="PRINTS" id="PR00364">
    <property type="entry name" value="DISEASERSIST"/>
</dbReference>
<dbReference type="InterPro" id="IPR027417">
    <property type="entry name" value="P-loop_NTPase"/>
</dbReference>
<protein>
    <recommendedName>
        <fullName evidence="6">NB-ARC domain-containing protein</fullName>
    </recommendedName>
</protein>
<comment type="caution">
    <text evidence="7">The sequence shown here is derived from an EMBL/GenBank/DDBJ whole genome shotgun (WGS) entry which is preliminary data.</text>
</comment>
<evidence type="ECO:0000313" key="8">
    <source>
        <dbReference type="Proteomes" id="UP000015453"/>
    </source>
</evidence>